<comment type="function">
    <text evidence="7">Catalyzes the thiamine diphosphate-dependent decarboxylation of 2-oxoglutarate and the subsequent addition of the resulting succinic semialdehyde-thiamine pyrophosphate anion to isochorismate to yield 2-succinyl-5-enolpyruvyl-6-hydroxy-3-cyclohexene-1-carboxylate (SEPHCHC).</text>
</comment>
<reference evidence="11" key="1">
    <citation type="journal article" date="2014" name="Int. J. Syst. Evol. Microbiol.">
        <title>Complete genome sequence of Corynebacterium casei LMG S-19264T (=DSM 44701T), isolated from a smear-ripened cheese.</title>
        <authorList>
            <consortium name="US DOE Joint Genome Institute (JGI-PGF)"/>
            <person name="Walter F."/>
            <person name="Albersmeier A."/>
            <person name="Kalinowski J."/>
            <person name="Ruckert C."/>
        </authorList>
    </citation>
    <scope>NUCLEOTIDE SEQUENCE</scope>
    <source>
        <strain evidence="11">CGMCC 1.15454</strain>
    </source>
</reference>
<comment type="catalytic activity">
    <reaction evidence="7">
        <text>isochorismate + 2-oxoglutarate + H(+) = 5-enolpyruvoyl-6-hydroxy-2-succinyl-cyclohex-3-ene-1-carboxylate + CO2</text>
        <dbReference type="Rhea" id="RHEA:25593"/>
        <dbReference type="ChEBI" id="CHEBI:15378"/>
        <dbReference type="ChEBI" id="CHEBI:16526"/>
        <dbReference type="ChEBI" id="CHEBI:16810"/>
        <dbReference type="ChEBI" id="CHEBI:29780"/>
        <dbReference type="ChEBI" id="CHEBI:58818"/>
        <dbReference type="EC" id="2.2.1.9"/>
    </reaction>
</comment>
<evidence type="ECO:0000259" key="9">
    <source>
        <dbReference type="Pfam" id="PF02776"/>
    </source>
</evidence>
<comment type="similarity">
    <text evidence="7">Belongs to the TPP enzyme family. MenD subfamily.</text>
</comment>
<dbReference type="PANTHER" id="PTHR42916">
    <property type="entry name" value="2-SUCCINYL-5-ENOLPYRUVYL-6-HYDROXY-3-CYCLOHEXENE-1-CARBOXYLATE SYNTHASE"/>
    <property type="match status" value="1"/>
</dbReference>
<dbReference type="Pfam" id="PF02776">
    <property type="entry name" value="TPP_enzyme_N"/>
    <property type="match status" value="1"/>
</dbReference>
<evidence type="ECO:0000256" key="7">
    <source>
        <dbReference type="HAMAP-Rule" id="MF_01659"/>
    </source>
</evidence>
<evidence type="ECO:0000256" key="2">
    <source>
        <dbReference type="ARBA" id="ARBA00022679"/>
    </source>
</evidence>
<dbReference type="InterPro" id="IPR004433">
    <property type="entry name" value="MenaQ_synth_MenD"/>
</dbReference>
<dbReference type="CDD" id="cd07037">
    <property type="entry name" value="TPP_PYR_MenD"/>
    <property type="match status" value="1"/>
</dbReference>
<comment type="cofactor">
    <cofactor evidence="7">
        <name>Mg(2+)</name>
        <dbReference type="ChEBI" id="CHEBI:18420"/>
    </cofactor>
    <cofactor evidence="7">
        <name>Mn(2+)</name>
        <dbReference type="ChEBI" id="CHEBI:29035"/>
    </cofactor>
</comment>
<dbReference type="SUPFAM" id="SSF52518">
    <property type="entry name" value="Thiamin diphosphate-binding fold (THDP-binding)"/>
    <property type="match status" value="2"/>
</dbReference>
<proteinExistence type="inferred from homology"/>
<accession>A0A9W5X4M3</accession>
<dbReference type="PIRSF" id="PIRSF004983">
    <property type="entry name" value="MenD"/>
    <property type="match status" value="1"/>
</dbReference>
<comment type="caution">
    <text evidence="11">The sequence shown here is derived from an EMBL/GenBank/DDBJ whole genome shotgun (WGS) entry which is preliminary data.</text>
</comment>
<evidence type="ECO:0000259" key="10">
    <source>
        <dbReference type="Pfam" id="PF16582"/>
    </source>
</evidence>
<dbReference type="Pfam" id="PF02775">
    <property type="entry name" value="TPP_enzyme_C"/>
    <property type="match status" value="1"/>
</dbReference>
<keyword evidence="4 7" id="KW-0460">Magnesium</keyword>
<dbReference type="InterPro" id="IPR012001">
    <property type="entry name" value="Thiamin_PyroP_enz_TPP-bd_dom"/>
</dbReference>
<dbReference type="AlphaFoldDB" id="A0A9W5X4M3"/>
<dbReference type="GO" id="GO:0000287">
    <property type="term" value="F:magnesium ion binding"/>
    <property type="evidence" value="ECO:0007669"/>
    <property type="project" value="UniProtKB-UniRule"/>
</dbReference>
<keyword evidence="2 7" id="KW-0808">Transferase</keyword>
<evidence type="ECO:0000256" key="3">
    <source>
        <dbReference type="ARBA" id="ARBA00022723"/>
    </source>
</evidence>
<dbReference type="InterPro" id="IPR011766">
    <property type="entry name" value="TPP_enzyme_TPP-bd"/>
</dbReference>
<feature type="domain" description="Menaquinone biosynthesis protein MenD middle" evidence="10">
    <location>
        <begin position="219"/>
        <end position="404"/>
    </location>
</feature>
<comment type="pathway">
    <text evidence="7">Quinol/quinone metabolism; menaquinone biosynthesis.</text>
</comment>
<gene>
    <name evidence="7 11" type="primary">menD</name>
    <name evidence="11" type="ORF">GCM10011409_12900</name>
</gene>
<dbReference type="EC" id="2.2.1.9" evidence="7"/>
<dbReference type="GO" id="GO:0009234">
    <property type="term" value="P:menaquinone biosynthetic process"/>
    <property type="evidence" value="ECO:0007669"/>
    <property type="project" value="UniProtKB-UniRule"/>
</dbReference>
<reference evidence="11" key="2">
    <citation type="submission" date="2020-09" db="EMBL/GenBank/DDBJ databases">
        <authorList>
            <person name="Sun Q."/>
            <person name="Zhou Y."/>
        </authorList>
    </citation>
    <scope>NUCLEOTIDE SEQUENCE</scope>
    <source>
        <strain evidence="11">CGMCC 1.15454</strain>
    </source>
</reference>
<dbReference type="InterPro" id="IPR029035">
    <property type="entry name" value="DHS-like_NAD/FAD-binding_dom"/>
</dbReference>
<dbReference type="CDD" id="cd02009">
    <property type="entry name" value="TPP_SHCHC_synthase"/>
    <property type="match status" value="1"/>
</dbReference>
<dbReference type="Pfam" id="PF16582">
    <property type="entry name" value="TPP_enzyme_M_2"/>
    <property type="match status" value="1"/>
</dbReference>
<dbReference type="Gene3D" id="3.40.50.970">
    <property type="match status" value="2"/>
</dbReference>
<keyword evidence="1 7" id="KW-0474">Menaquinone biosynthesis</keyword>
<evidence type="ECO:0000256" key="4">
    <source>
        <dbReference type="ARBA" id="ARBA00022842"/>
    </source>
</evidence>
<keyword evidence="6 7" id="KW-0464">Manganese</keyword>
<keyword evidence="12" id="KW-1185">Reference proteome</keyword>
<comment type="subunit">
    <text evidence="7">Homodimer.</text>
</comment>
<dbReference type="InterPro" id="IPR032264">
    <property type="entry name" value="MenD_middle"/>
</dbReference>
<evidence type="ECO:0000256" key="5">
    <source>
        <dbReference type="ARBA" id="ARBA00023052"/>
    </source>
</evidence>
<comment type="cofactor">
    <cofactor evidence="7">
        <name>thiamine diphosphate</name>
        <dbReference type="ChEBI" id="CHEBI:58937"/>
    </cofactor>
    <text evidence="7">Binds 1 thiamine pyrophosphate per subunit.</text>
</comment>
<protein>
    <recommendedName>
        <fullName evidence="7">2-succinyl-5-enolpyruvyl-6-hydroxy-3-cyclohexene-1-carboxylate synthase</fullName>
        <shortName evidence="7">SEPHCHC synthase</shortName>
        <ecNumber evidence="7">2.2.1.9</ecNumber>
    </recommendedName>
    <alternativeName>
        <fullName evidence="7">Menaquinone biosynthesis protein MenD</fullName>
    </alternativeName>
</protein>
<dbReference type="HAMAP" id="MF_01659">
    <property type="entry name" value="MenD"/>
    <property type="match status" value="1"/>
</dbReference>
<dbReference type="Gene3D" id="3.40.50.1220">
    <property type="entry name" value="TPP-binding domain"/>
    <property type="match status" value="1"/>
</dbReference>
<evidence type="ECO:0000313" key="11">
    <source>
        <dbReference type="EMBL" id="GGB36854.1"/>
    </source>
</evidence>
<dbReference type="RefSeq" id="WP_088053140.1">
    <property type="nucleotide sequence ID" value="NZ_BMJD01000006.1"/>
</dbReference>
<evidence type="ECO:0000313" key="12">
    <source>
        <dbReference type="Proteomes" id="UP000621492"/>
    </source>
</evidence>
<feature type="domain" description="Thiamine pyrophosphate enzyme TPP-binding" evidence="8">
    <location>
        <begin position="438"/>
        <end position="554"/>
    </location>
</feature>
<sequence>MEHTETLTRYIANFVDELVKSGLTEAVISPGSRSTPLAMTIRAHPKLKQWVIIDERSAAFFALGMAKKIKRPVALVCTSGTAAANYFPALVEANYSRVPLVVLTADRPHELRDVGAPQAIEQIKLYGDYVKWFNEMALPEANDVMLDYVRSKAARAVHMAMEGNSGPVHLNFPLREPLIPDFTIVNLWGEKKAQHFHPTIDGVKRLHPSQLKTLISKLQRNEKGVIVCGPQYRDDLPEALTNLAAALQLPVLADPLSGMRAGEHNKDHVIEGYDAFFRDVTIRTQLKPDYIIRFGAMPVSKPYLFYVKEHKNVPQFIVEEHAGYREPAGNKTEFVYADAKLLCEDLTRSAAEVNAKSTWLEMWQRINSIAKKHLLAQSEAQLLTEGDAVRCMLDCLPEKSSLYVGNSMAIRDVDTFFMTTSKDMTVLANRGANGIDGMVSSGLGAAAGGSHITLLLGDLSFFHDLNGLLAAKHYKLNLTILLINNNGGGIFSFLPQANDKEDHFEALFGTPIDIEFQHAVQMYGGDYYQANSQPELQHAFETSYKKGGLSVIEVKTDREQNMQWHRAKWQAIEHELLNGEED</sequence>
<dbReference type="PANTHER" id="PTHR42916:SF1">
    <property type="entry name" value="PROTEIN PHYLLO, CHLOROPLASTIC"/>
    <property type="match status" value="1"/>
</dbReference>
<name>A0A9W5X4M3_9BACI</name>
<dbReference type="GO" id="GO:0070204">
    <property type="term" value="F:2-succinyl-5-enolpyruvyl-6-hydroxy-3-cyclohexene-1-carboxylic-acid synthase activity"/>
    <property type="evidence" value="ECO:0007669"/>
    <property type="project" value="UniProtKB-UniRule"/>
</dbReference>
<dbReference type="GO" id="GO:0030145">
    <property type="term" value="F:manganese ion binding"/>
    <property type="evidence" value="ECO:0007669"/>
    <property type="project" value="UniProtKB-UniRule"/>
</dbReference>
<dbReference type="SUPFAM" id="SSF52467">
    <property type="entry name" value="DHS-like NAD/FAD-binding domain"/>
    <property type="match status" value="1"/>
</dbReference>
<organism evidence="11 12">
    <name type="scientific">Lentibacillus populi</name>
    <dbReference type="NCBI Taxonomy" id="1827502"/>
    <lineage>
        <taxon>Bacteria</taxon>
        <taxon>Bacillati</taxon>
        <taxon>Bacillota</taxon>
        <taxon>Bacilli</taxon>
        <taxon>Bacillales</taxon>
        <taxon>Bacillaceae</taxon>
        <taxon>Lentibacillus</taxon>
    </lineage>
</organism>
<keyword evidence="3 7" id="KW-0479">Metal-binding</keyword>
<evidence type="ECO:0000256" key="1">
    <source>
        <dbReference type="ARBA" id="ARBA00022428"/>
    </source>
</evidence>
<comment type="pathway">
    <text evidence="7">Quinol/quinone metabolism; 1,4-dihydroxy-2-naphthoate biosynthesis; 1,4-dihydroxy-2-naphthoate from chorismate: step 2/7.</text>
</comment>
<dbReference type="NCBIfam" id="TIGR00173">
    <property type="entry name" value="menD"/>
    <property type="match status" value="1"/>
</dbReference>
<keyword evidence="5 7" id="KW-0786">Thiamine pyrophosphate</keyword>
<dbReference type="EMBL" id="BMJD01000006">
    <property type="protein sequence ID" value="GGB36854.1"/>
    <property type="molecule type" value="Genomic_DNA"/>
</dbReference>
<dbReference type="Proteomes" id="UP000621492">
    <property type="component" value="Unassembled WGS sequence"/>
</dbReference>
<evidence type="ECO:0000256" key="6">
    <source>
        <dbReference type="ARBA" id="ARBA00023211"/>
    </source>
</evidence>
<dbReference type="GO" id="GO:0030976">
    <property type="term" value="F:thiamine pyrophosphate binding"/>
    <property type="evidence" value="ECO:0007669"/>
    <property type="project" value="UniProtKB-UniRule"/>
</dbReference>
<dbReference type="InterPro" id="IPR029061">
    <property type="entry name" value="THDP-binding"/>
</dbReference>
<feature type="domain" description="Thiamine pyrophosphate enzyme N-terminal TPP-binding" evidence="9">
    <location>
        <begin position="14"/>
        <end position="124"/>
    </location>
</feature>
<evidence type="ECO:0000259" key="8">
    <source>
        <dbReference type="Pfam" id="PF02775"/>
    </source>
</evidence>